<dbReference type="PANTHER" id="PTHR11358">
    <property type="entry name" value="ARGINASE/AGMATINASE"/>
    <property type="match status" value="1"/>
</dbReference>
<protein>
    <submittedName>
        <fullName evidence="4">Agmatinase</fullName>
    </submittedName>
</protein>
<evidence type="ECO:0000313" key="5">
    <source>
        <dbReference type="Proteomes" id="UP000315252"/>
    </source>
</evidence>
<proteinExistence type="inferred from homology"/>
<organism evidence="4 5">
    <name type="scientific">Denitrobaculum tricleocarpae</name>
    <dbReference type="NCBI Taxonomy" id="2591009"/>
    <lineage>
        <taxon>Bacteria</taxon>
        <taxon>Pseudomonadati</taxon>
        <taxon>Pseudomonadota</taxon>
        <taxon>Alphaproteobacteria</taxon>
        <taxon>Rhodospirillales</taxon>
        <taxon>Rhodospirillaceae</taxon>
        <taxon>Denitrobaculum</taxon>
    </lineage>
</organism>
<dbReference type="GO" id="GO:0008783">
    <property type="term" value="F:agmatinase activity"/>
    <property type="evidence" value="ECO:0007669"/>
    <property type="project" value="TreeGrafter"/>
</dbReference>
<dbReference type="EMBL" id="VHSH01000002">
    <property type="protein sequence ID" value="TQV81973.1"/>
    <property type="molecule type" value="Genomic_DNA"/>
</dbReference>
<evidence type="ECO:0000256" key="2">
    <source>
        <dbReference type="ARBA" id="ARBA00022801"/>
    </source>
</evidence>
<accession>A0A545TXM7</accession>
<reference evidence="4 5" key="1">
    <citation type="submission" date="2019-06" db="EMBL/GenBank/DDBJ databases">
        <title>Whole genome sequence for Rhodospirillaceae sp. R148.</title>
        <authorList>
            <person name="Wang G."/>
        </authorList>
    </citation>
    <scope>NUCLEOTIDE SEQUENCE [LARGE SCALE GENOMIC DNA]</scope>
    <source>
        <strain evidence="4 5">R148</strain>
    </source>
</reference>
<dbReference type="PIRSF" id="PIRSF036979">
    <property type="entry name" value="Arginase"/>
    <property type="match status" value="1"/>
</dbReference>
<dbReference type="PROSITE" id="PS51409">
    <property type="entry name" value="ARGINASE_2"/>
    <property type="match status" value="1"/>
</dbReference>
<dbReference type="Gene3D" id="3.40.800.10">
    <property type="entry name" value="Ureohydrolase domain"/>
    <property type="match status" value="1"/>
</dbReference>
<evidence type="ECO:0000313" key="4">
    <source>
        <dbReference type="EMBL" id="TQV81973.1"/>
    </source>
</evidence>
<name>A0A545TXM7_9PROT</name>
<dbReference type="GO" id="GO:0046872">
    <property type="term" value="F:metal ion binding"/>
    <property type="evidence" value="ECO:0007669"/>
    <property type="project" value="UniProtKB-KW"/>
</dbReference>
<dbReference type="AlphaFoldDB" id="A0A545TXM7"/>
<dbReference type="Pfam" id="PF00491">
    <property type="entry name" value="Arginase"/>
    <property type="match status" value="1"/>
</dbReference>
<dbReference type="OrthoDB" id="9788689at2"/>
<gene>
    <name evidence="4" type="ORF">FKG95_06995</name>
</gene>
<dbReference type="PANTHER" id="PTHR11358:SF26">
    <property type="entry name" value="GUANIDINO ACID HYDROLASE, MITOCHONDRIAL"/>
    <property type="match status" value="1"/>
</dbReference>
<sequence>MTDTENLLQPTHGFMAVPNSLDLSGAKAAVLGLPFDCGTNQVRIGARHGPAAIRQQSLALDRRLFGFSERDAVAELGLVDCGDAAVTSGRIEPSFEAMEQATAHILRAGAVPVTFGGDGAVTLPQLRAMKAVHKNLAVLHFDAHTDAYPIGDERHNTATTFTCAAEEGLIDTRASFHIGCRGPVSQKGLAEFSQGLGYRIVDMEALARDGRAHMAAIREELAGRPVYICWDMDFFDASCAPGVCEPTWGGPTAYEGLALLRALAGLKIVGVDINTVCPPLDPGNMTAHLAATVALNALHVIAIGRGG</sequence>
<evidence type="ECO:0000256" key="1">
    <source>
        <dbReference type="ARBA" id="ARBA00022723"/>
    </source>
</evidence>
<dbReference type="GO" id="GO:0033389">
    <property type="term" value="P:putrescine biosynthetic process from arginine, via agmatine"/>
    <property type="evidence" value="ECO:0007669"/>
    <property type="project" value="TreeGrafter"/>
</dbReference>
<keyword evidence="2" id="KW-0378">Hydrolase</keyword>
<comment type="similarity">
    <text evidence="3">Belongs to the arginase family.</text>
</comment>
<keyword evidence="5" id="KW-1185">Reference proteome</keyword>
<comment type="caution">
    <text evidence="4">The sequence shown here is derived from an EMBL/GenBank/DDBJ whole genome shotgun (WGS) entry which is preliminary data.</text>
</comment>
<evidence type="ECO:0000256" key="3">
    <source>
        <dbReference type="PROSITE-ProRule" id="PRU00742"/>
    </source>
</evidence>
<dbReference type="RefSeq" id="WP_142895604.1">
    <property type="nucleotide sequence ID" value="NZ_ML660053.1"/>
</dbReference>
<dbReference type="InterPro" id="IPR023696">
    <property type="entry name" value="Ureohydrolase_dom_sf"/>
</dbReference>
<dbReference type="InterPro" id="IPR006035">
    <property type="entry name" value="Ureohydrolase"/>
</dbReference>
<keyword evidence="1" id="KW-0479">Metal-binding</keyword>
<dbReference type="SUPFAM" id="SSF52768">
    <property type="entry name" value="Arginase/deacetylase"/>
    <property type="match status" value="1"/>
</dbReference>
<dbReference type="Proteomes" id="UP000315252">
    <property type="component" value="Unassembled WGS sequence"/>
</dbReference>